<sequence>MMKLRHTALSIPAGPVWLEALLAHSPDAAGLVLVAQTAVGNHRDSREAHFTRRLQEAGFATLLFDLMTHYEETRDPDSRFNTPLLGQRIRAVFEWLRHQPPLAHLPVGFVASGTGCGAAVRALSHEPEMVDALVCRGGRPGLAGISPLRQIPFPTRFIVGEKDEGLANLRQAYDLLACPKDWRTVAGADDGFREPGTLDDAATLAADWFHHHLIRRRPPAPPAAPA</sequence>
<dbReference type="InterPro" id="IPR029058">
    <property type="entry name" value="AB_hydrolase_fold"/>
</dbReference>
<dbReference type="RefSeq" id="WP_169144278.1">
    <property type="nucleotide sequence ID" value="NZ_JABBGA010000001.1"/>
</dbReference>
<evidence type="ECO:0000313" key="2">
    <source>
        <dbReference type="Proteomes" id="UP000580043"/>
    </source>
</evidence>
<dbReference type="SUPFAM" id="SSF53474">
    <property type="entry name" value="alpha/beta-Hydrolases"/>
    <property type="match status" value="1"/>
</dbReference>
<dbReference type="GO" id="GO:0016787">
    <property type="term" value="F:hydrolase activity"/>
    <property type="evidence" value="ECO:0007669"/>
    <property type="project" value="UniProtKB-KW"/>
</dbReference>
<accession>A0A848G0M1</accession>
<dbReference type="AlphaFoldDB" id="A0A848G0M1"/>
<keyword evidence="2" id="KW-1185">Reference proteome</keyword>
<dbReference type="Proteomes" id="UP000580043">
    <property type="component" value="Unassembled WGS sequence"/>
</dbReference>
<gene>
    <name evidence="1" type="ORF">HHL15_02855</name>
</gene>
<evidence type="ECO:0000313" key="1">
    <source>
        <dbReference type="EMBL" id="NML24669.1"/>
    </source>
</evidence>
<proteinExistence type="predicted"/>
<organism evidence="1 2">
    <name type="scientific">Zoogloea dura</name>
    <dbReference type="NCBI Taxonomy" id="2728840"/>
    <lineage>
        <taxon>Bacteria</taxon>
        <taxon>Pseudomonadati</taxon>
        <taxon>Pseudomonadota</taxon>
        <taxon>Betaproteobacteria</taxon>
        <taxon>Rhodocyclales</taxon>
        <taxon>Zoogloeaceae</taxon>
        <taxon>Zoogloea</taxon>
    </lineage>
</organism>
<dbReference type="Gene3D" id="3.40.50.1820">
    <property type="entry name" value="alpha/beta hydrolase"/>
    <property type="match status" value="1"/>
</dbReference>
<name>A0A848G0M1_9RHOO</name>
<reference evidence="1 2" key="1">
    <citation type="submission" date="2020-04" db="EMBL/GenBank/DDBJ databases">
        <title>Zoogloea sp. G-4-1-14 isolated from soil.</title>
        <authorList>
            <person name="Dahal R.H."/>
        </authorList>
    </citation>
    <scope>NUCLEOTIDE SEQUENCE [LARGE SCALE GENOMIC DNA]</scope>
    <source>
        <strain evidence="1 2">G-4-1-14</strain>
    </source>
</reference>
<dbReference type="EMBL" id="JABBGA010000001">
    <property type="protein sequence ID" value="NML24669.1"/>
    <property type="molecule type" value="Genomic_DNA"/>
</dbReference>
<keyword evidence="1" id="KW-0378">Hydrolase</keyword>
<comment type="caution">
    <text evidence="1">The sequence shown here is derived from an EMBL/GenBank/DDBJ whole genome shotgun (WGS) entry which is preliminary data.</text>
</comment>
<protein>
    <submittedName>
        <fullName evidence="1">Alpha/beta hydrolase</fullName>
    </submittedName>
</protein>